<protein>
    <submittedName>
        <fullName evidence="1">Uncharacterized protein</fullName>
    </submittedName>
</protein>
<sequence length="134" mass="15479">MSGEPNGTSEAWGRITGGSWLGSLNLRDLEQGSGLRDWWEGTARSRGRRDRWHRRDLLSARYWQRRRLSDERRTSEGGRVRDGRDVHRALLRIRGRGRRHHAGVVHGNCQVADKRRNVVLCTHRVDAIFALAYA</sequence>
<evidence type="ECO:0000313" key="2">
    <source>
        <dbReference type="Proteomes" id="UP000230002"/>
    </source>
</evidence>
<gene>
    <name evidence="1" type="ORF">GSI_06815</name>
</gene>
<accession>A0A2G8SEC9</accession>
<dbReference type="EMBL" id="AYKW01000012">
    <property type="protein sequence ID" value="PIL32109.1"/>
    <property type="molecule type" value="Genomic_DNA"/>
</dbReference>
<organism evidence="1 2">
    <name type="scientific">Ganoderma sinense ZZ0214-1</name>
    <dbReference type="NCBI Taxonomy" id="1077348"/>
    <lineage>
        <taxon>Eukaryota</taxon>
        <taxon>Fungi</taxon>
        <taxon>Dikarya</taxon>
        <taxon>Basidiomycota</taxon>
        <taxon>Agaricomycotina</taxon>
        <taxon>Agaricomycetes</taxon>
        <taxon>Polyporales</taxon>
        <taxon>Polyporaceae</taxon>
        <taxon>Ganoderma</taxon>
    </lineage>
</organism>
<dbReference type="AlphaFoldDB" id="A0A2G8SEC9"/>
<keyword evidence="2" id="KW-1185">Reference proteome</keyword>
<proteinExistence type="predicted"/>
<dbReference type="Proteomes" id="UP000230002">
    <property type="component" value="Unassembled WGS sequence"/>
</dbReference>
<evidence type="ECO:0000313" key="1">
    <source>
        <dbReference type="EMBL" id="PIL32109.1"/>
    </source>
</evidence>
<name>A0A2G8SEC9_9APHY</name>
<comment type="caution">
    <text evidence="1">The sequence shown here is derived from an EMBL/GenBank/DDBJ whole genome shotgun (WGS) entry which is preliminary data.</text>
</comment>
<reference evidence="1 2" key="1">
    <citation type="journal article" date="2015" name="Sci. Rep.">
        <title>Chromosome-level genome map provides insights into diverse defense mechanisms in the medicinal fungus Ganoderma sinense.</title>
        <authorList>
            <person name="Zhu Y."/>
            <person name="Xu J."/>
            <person name="Sun C."/>
            <person name="Zhou S."/>
            <person name="Xu H."/>
            <person name="Nelson D.R."/>
            <person name="Qian J."/>
            <person name="Song J."/>
            <person name="Luo H."/>
            <person name="Xiang L."/>
            <person name="Li Y."/>
            <person name="Xu Z."/>
            <person name="Ji A."/>
            <person name="Wang L."/>
            <person name="Lu S."/>
            <person name="Hayward A."/>
            <person name="Sun W."/>
            <person name="Li X."/>
            <person name="Schwartz D.C."/>
            <person name="Wang Y."/>
            <person name="Chen S."/>
        </authorList>
    </citation>
    <scope>NUCLEOTIDE SEQUENCE [LARGE SCALE GENOMIC DNA]</scope>
    <source>
        <strain evidence="1 2">ZZ0214-1</strain>
    </source>
</reference>